<dbReference type="EC" id="1.4.3.3" evidence="6"/>
<dbReference type="InterPro" id="IPR036188">
    <property type="entry name" value="FAD/NAD-bd_sf"/>
</dbReference>
<evidence type="ECO:0000256" key="2">
    <source>
        <dbReference type="ARBA" id="ARBA00006730"/>
    </source>
</evidence>
<dbReference type="AlphaFoldDB" id="A0AB74UMJ0"/>
<dbReference type="Gene3D" id="3.50.50.60">
    <property type="entry name" value="FAD/NAD(P)-binding domain"/>
    <property type="match status" value="1"/>
</dbReference>
<keyword evidence="3" id="KW-0285">Flavoprotein</keyword>
<accession>A0AB74UMJ0</accession>
<organism evidence="10">
    <name type="scientific">Rhodanobacter sp. FW102-FHT14D07</name>
    <dbReference type="NCBI Taxonomy" id="3351462"/>
    <lineage>
        <taxon>Bacteria</taxon>
        <taxon>Pseudomonadati</taxon>
        <taxon>Pseudomonadota</taxon>
        <taxon>Gammaproteobacteria</taxon>
        <taxon>Lysobacterales</taxon>
        <taxon>Rhodanobacteraceae</taxon>
        <taxon>Rhodanobacter</taxon>
    </lineage>
</organism>
<dbReference type="SUPFAM" id="SSF54373">
    <property type="entry name" value="FAD-linked reductases, C-terminal domain"/>
    <property type="match status" value="1"/>
</dbReference>
<evidence type="ECO:0000256" key="1">
    <source>
        <dbReference type="ARBA" id="ARBA00001974"/>
    </source>
</evidence>
<evidence type="ECO:0000313" key="10">
    <source>
        <dbReference type="EMBL" id="XIA17836.1"/>
    </source>
</evidence>
<dbReference type="GO" id="GO:0071949">
    <property type="term" value="F:FAD binding"/>
    <property type="evidence" value="ECO:0007669"/>
    <property type="project" value="InterPro"/>
</dbReference>
<dbReference type="RefSeq" id="WP_395121046.1">
    <property type="nucleotide sequence ID" value="NZ_CP170721.1"/>
</dbReference>
<comment type="cofactor">
    <cofactor evidence="1">
        <name>FAD</name>
        <dbReference type="ChEBI" id="CHEBI:57692"/>
    </cofactor>
</comment>
<dbReference type="InterPro" id="IPR023209">
    <property type="entry name" value="DAO"/>
</dbReference>
<dbReference type="Pfam" id="PF01266">
    <property type="entry name" value="DAO"/>
    <property type="match status" value="1"/>
</dbReference>
<dbReference type="PANTHER" id="PTHR11530:SF11">
    <property type="entry name" value="D-ASPARTATE OXIDASE"/>
    <property type="match status" value="1"/>
</dbReference>
<gene>
    <name evidence="10" type="ORF">ACFYG5_14895</name>
</gene>
<dbReference type="GO" id="GO:0046416">
    <property type="term" value="P:D-amino acid metabolic process"/>
    <property type="evidence" value="ECO:0007669"/>
    <property type="project" value="InterPro"/>
</dbReference>
<protein>
    <recommendedName>
        <fullName evidence="7">D-amino-acid oxidase</fullName>
        <ecNumber evidence="6">1.4.3.3</ecNumber>
    </recommendedName>
</protein>
<feature type="domain" description="FAD dependent oxidoreductase" evidence="9">
    <location>
        <begin position="3"/>
        <end position="314"/>
    </location>
</feature>
<evidence type="ECO:0000256" key="8">
    <source>
        <dbReference type="ARBA" id="ARBA00049547"/>
    </source>
</evidence>
<keyword evidence="5" id="KW-0560">Oxidoreductase</keyword>
<dbReference type="PANTHER" id="PTHR11530">
    <property type="entry name" value="D-AMINO ACID OXIDASE"/>
    <property type="match status" value="1"/>
</dbReference>
<comment type="similarity">
    <text evidence="2">Belongs to the DAMOX/DASOX family.</text>
</comment>
<name>A0AB74UMJ0_9GAMM</name>
<evidence type="ECO:0000256" key="7">
    <source>
        <dbReference type="ARBA" id="ARBA00039751"/>
    </source>
</evidence>
<sequence>MRIGILGAGVAGLVTAVELAGRGARVEIIERAPDHAEACAWVAGGMLAPWCEQASAEPQVAVLGAPAVAWWQRHFDGTVQRGTLVVAATRDAGELALFGRRTERFEPIDAERIGALEPELAGRFRQGLFFPDEAHLDPRRALPALAAQLTAAGVTIRYGVGADAARIDADRIVDCRGLAARDTLEDLRGVRGEMIVVRSPDIQLSRPVRLLHPRFGLYVVPRGDGVFMLGGTLLESSSHDPMTVRSAMDVLNTAYALHPAFAEAEILELGVGVRPAFPDNLPRVLRRGRTVYLNGLYRHGFLLAPAMAQQAARLIFPHTTETPACTSA</sequence>
<comment type="catalytic activity">
    <reaction evidence="8">
        <text>a D-alpha-amino acid + O2 + H2O = a 2-oxocarboxylate + H2O2 + NH4(+)</text>
        <dbReference type="Rhea" id="RHEA:21816"/>
        <dbReference type="ChEBI" id="CHEBI:15377"/>
        <dbReference type="ChEBI" id="CHEBI:15379"/>
        <dbReference type="ChEBI" id="CHEBI:16240"/>
        <dbReference type="ChEBI" id="CHEBI:28938"/>
        <dbReference type="ChEBI" id="CHEBI:35179"/>
        <dbReference type="ChEBI" id="CHEBI:59871"/>
        <dbReference type="EC" id="1.4.3.3"/>
    </reaction>
    <physiologicalReaction direction="left-to-right" evidence="8">
        <dbReference type="Rhea" id="RHEA:21817"/>
    </physiologicalReaction>
</comment>
<proteinExistence type="inferred from homology"/>
<evidence type="ECO:0000259" key="9">
    <source>
        <dbReference type="Pfam" id="PF01266"/>
    </source>
</evidence>
<dbReference type="EMBL" id="CP170721">
    <property type="protein sequence ID" value="XIA17836.1"/>
    <property type="molecule type" value="Genomic_DNA"/>
</dbReference>
<dbReference type="Gene3D" id="3.30.9.10">
    <property type="entry name" value="D-Amino Acid Oxidase, subunit A, domain 2"/>
    <property type="match status" value="1"/>
</dbReference>
<keyword evidence="4" id="KW-0274">FAD</keyword>
<evidence type="ECO:0000256" key="6">
    <source>
        <dbReference type="ARBA" id="ARBA00039101"/>
    </source>
</evidence>
<dbReference type="InterPro" id="IPR006076">
    <property type="entry name" value="FAD-dep_OxRdtase"/>
</dbReference>
<evidence type="ECO:0000256" key="4">
    <source>
        <dbReference type="ARBA" id="ARBA00022827"/>
    </source>
</evidence>
<dbReference type="GO" id="GO:0003884">
    <property type="term" value="F:D-amino-acid oxidase activity"/>
    <property type="evidence" value="ECO:0007669"/>
    <property type="project" value="UniProtKB-EC"/>
</dbReference>
<evidence type="ECO:0000256" key="3">
    <source>
        <dbReference type="ARBA" id="ARBA00022630"/>
    </source>
</evidence>
<evidence type="ECO:0000256" key="5">
    <source>
        <dbReference type="ARBA" id="ARBA00023002"/>
    </source>
</evidence>
<dbReference type="SUPFAM" id="SSF51971">
    <property type="entry name" value="Nucleotide-binding domain"/>
    <property type="match status" value="1"/>
</dbReference>
<reference evidence="10" key="1">
    <citation type="submission" date="2024-10" db="EMBL/GenBank/DDBJ databases">
        <authorList>
            <person name="Lesea H.P."/>
            <person name="Kuehl J.V."/>
            <person name="Chandonia J.-M."/>
        </authorList>
    </citation>
    <scope>NUCLEOTIDE SEQUENCE</scope>
    <source>
        <strain evidence="10">FW102-FHT14D07</strain>
    </source>
</reference>